<dbReference type="EMBL" id="NHYE01001420">
    <property type="protein sequence ID" value="PPQ95657.1"/>
    <property type="molecule type" value="Genomic_DNA"/>
</dbReference>
<feature type="region of interest" description="Disordered" evidence="1">
    <location>
        <begin position="1"/>
        <end position="60"/>
    </location>
</feature>
<organism evidence="2 3">
    <name type="scientific">Gymnopilus dilepis</name>
    <dbReference type="NCBI Taxonomy" id="231916"/>
    <lineage>
        <taxon>Eukaryota</taxon>
        <taxon>Fungi</taxon>
        <taxon>Dikarya</taxon>
        <taxon>Basidiomycota</taxon>
        <taxon>Agaricomycotina</taxon>
        <taxon>Agaricomycetes</taxon>
        <taxon>Agaricomycetidae</taxon>
        <taxon>Agaricales</taxon>
        <taxon>Agaricineae</taxon>
        <taxon>Hymenogastraceae</taxon>
        <taxon>Gymnopilus</taxon>
    </lineage>
</organism>
<protein>
    <submittedName>
        <fullName evidence="2">Uncharacterized protein</fullName>
    </submittedName>
</protein>
<dbReference type="Gene3D" id="3.40.50.10680">
    <property type="entry name" value="CofD-like domains"/>
    <property type="match status" value="1"/>
</dbReference>
<dbReference type="InterPro" id="IPR038136">
    <property type="entry name" value="CofD-like_dom_sf"/>
</dbReference>
<dbReference type="InParanoid" id="A0A409XY09"/>
<name>A0A409XY09_9AGAR</name>
<keyword evidence="3" id="KW-1185">Reference proteome</keyword>
<dbReference type="PANTHER" id="PTHR31240">
    <property type="entry name" value="MATERNAL EFFECT EMBRYO ARREST 18"/>
    <property type="match status" value="1"/>
</dbReference>
<accession>A0A409XY09</accession>
<dbReference type="GO" id="GO:0043743">
    <property type="term" value="F:LPPG:FO 2-phospho-L-lactate transferase activity"/>
    <property type="evidence" value="ECO:0007669"/>
    <property type="project" value="InterPro"/>
</dbReference>
<dbReference type="OrthoDB" id="10267139at2759"/>
<dbReference type="Pfam" id="PF01933">
    <property type="entry name" value="CofD"/>
    <property type="match status" value="1"/>
</dbReference>
<sequence>MLRGKNAQDQGLTVSQPDSPGSSVFDLPIQAGSPPFATSNDVLRDQPSTQTAGPSKHDFPPEEVSFLIISGGTGGNALCSAFQNACYVLPVSDDGGSSSEIIRVLGGPSVGDIRSRLIRLIPPAPPSSPLHAIKRLLAYRLPAHASETAARDEWRDIVEGRSILWKGIPIDRKETIRGALIVSVANCASERSRISCPFSNIGNYFLAAAQGFFRSLPSAIFLFSSITNSQRTVISLFSQIENPEADILPVIVTNHTVTIAAELVRVPSNTTVVELRPEILQEDGQRLVGQCEISHPMVPTTLSVSAPGEPDSPVDGIGEFISPRQNVMFESLSKGTHEPLPSPISRLYYINGYGMEIHPSPNAEFIANLALKDLLVYSCGSLWTSIMPCLALKGVAAGIARSPSLKAKVLLLNTENDRETDGYTAADYIRAISRTLNTSHSSYAYGLGGASTLYPVSAFITDLVYLKGTQVQVDVKQITSLGVRCREIEGGPRFDADSVALAMRRIWADVT</sequence>
<gene>
    <name evidence="2" type="ORF">CVT26_008686</name>
</gene>
<dbReference type="Proteomes" id="UP000284706">
    <property type="component" value="Unassembled WGS sequence"/>
</dbReference>
<evidence type="ECO:0000256" key="1">
    <source>
        <dbReference type="SAM" id="MobiDB-lite"/>
    </source>
</evidence>
<feature type="compositionally biased region" description="Polar residues" evidence="1">
    <location>
        <begin position="36"/>
        <end position="53"/>
    </location>
</feature>
<evidence type="ECO:0000313" key="2">
    <source>
        <dbReference type="EMBL" id="PPQ95657.1"/>
    </source>
</evidence>
<dbReference type="PANTHER" id="PTHR31240:SF0">
    <property type="entry name" value="MATERNAL EFFECT EMBRYO ARREST 18"/>
    <property type="match status" value="1"/>
</dbReference>
<comment type="caution">
    <text evidence="2">The sequence shown here is derived from an EMBL/GenBank/DDBJ whole genome shotgun (WGS) entry which is preliminary data.</text>
</comment>
<dbReference type="AlphaFoldDB" id="A0A409XY09"/>
<dbReference type="SUPFAM" id="SSF142338">
    <property type="entry name" value="CofD-like"/>
    <property type="match status" value="1"/>
</dbReference>
<proteinExistence type="predicted"/>
<reference evidence="2 3" key="1">
    <citation type="journal article" date="2018" name="Evol. Lett.">
        <title>Horizontal gene cluster transfer increased hallucinogenic mushroom diversity.</title>
        <authorList>
            <person name="Reynolds H.T."/>
            <person name="Vijayakumar V."/>
            <person name="Gluck-Thaler E."/>
            <person name="Korotkin H.B."/>
            <person name="Matheny P.B."/>
            <person name="Slot J.C."/>
        </authorList>
    </citation>
    <scope>NUCLEOTIDE SEQUENCE [LARGE SCALE GENOMIC DNA]</scope>
    <source>
        <strain evidence="2 3">SRW20</strain>
    </source>
</reference>
<dbReference type="InterPro" id="IPR002882">
    <property type="entry name" value="CofD"/>
</dbReference>
<feature type="compositionally biased region" description="Polar residues" evidence="1">
    <location>
        <begin position="7"/>
        <end position="22"/>
    </location>
</feature>
<evidence type="ECO:0000313" key="3">
    <source>
        <dbReference type="Proteomes" id="UP000284706"/>
    </source>
</evidence>
<dbReference type="STRING" id="231916.A0A409XY09"/>